<dbReference type="GO" id="GO:0140824">
    <property type="term" value="F:thioredoxin-dependent peroxiredoxin activity"/>
    <property type="evidence" value="ECO:0007669"/>
    <property type="project" value="UniProtKB-EC"/>
</dbReference>
<dbReference type="PIRSF" id="PIRSF000239">
    <property type="entry name" value="AHPC"/>
    <property type="match status" value="1"/>
</dbReference>
<dbReference type="Pfam" id="PF10417">
    <property type="entry name" value="1-cysPrx_C"/>
    <property type="match status" value="1"/>
</dbReference>
<comment type="caution">
    <text evidence="10">The sequence shown here is derived from an EMBL/GenBank/DDBJ whole genome shotgun (WGS) entry which is preliminary data.</text>
</comment>
<protein>
    <recommendedName>
        <fullName evidence="7">Peroxiredoxin</fullName>
        <ecNumber evidence="7">1.11.1.24</ecNumber>
    </recommendedName>
</protein>
<organism evidence="10 11">
    <name type="scientific">Ostreobium quekettii</name>
    <dbReference type="NCBI Taxonomy" id="121088"/>
    <lineage>
        <taxon>Eukaryota</taxon>
        <taxon>Viridiplantae</taxon>
        <taxon>Chlorophyta</taxon>
        <taxon>core chlorophytes</taxon>
        <taxon>Ulvophyceae</taxon>
        <taxon>TCBD clade</taxon>
        <taxon>Bryopsidales</taxon>
        <taxon>Ostreobineae</taxon>
        <taxon>Ostreobiaceae</taxon>
        <taxon>Ostreobium</taxon>
    </lineage>
</organism>
<proteinExistence type="inferred from homology"/>
<dbReference type="InterPro" id="IPR036249">
    <property type="entry name" value="Thioredoxin-like_sf"/>
</dbReference>
<keyword evidence="11" id="KW-1185">Reference proteome</keyword>
<dbReference type="InterPro" id="IPR024706">
    <property type="entry name" value="Peroxiredoxin_AhpC-typ"/>
</dbReference>
<dbReference type="InterPro" id="IPR013766">
    <property type="entry name" value="Thioredoxin_domain"/>
</dbReference>
<dbReference type="GO" id="GO:0005829">
    <property type="term" value="C:cytosol"/>
    <property type="evidence" value="ECO:0007669"/>
    <property type="project" value="TreeGrafter"/>
</dbReference>
<feature type="domain" description="Thioredoxin" evidence="9">
    <location>
        <begin position="8"/>
        <end position="171"/>
    </location>
</feature>
<dbReference type="Gene3D" id="3.40.30.10">
    <property type="entry name" value="Glutaredoxin"/>
    <property type="match status" value="1"/>
</dbReference>
<keyword evidence="1 7" id="KW-0575">Peroxidase</keyword>
<gene>
    <name evidence="10" type="ORF">OSTQU699_LOCUS8559</name>
</gene>
<dbReference type="SUPFAM" id="SSF52833">
    <property type="entry name" value="Thioredoxin-like"/>
    <property type="match status" value="1"/>
</dbReference>
<name>A0A8S1JAS1_9CHLO</name>
<dbReference type="EC" id="1.11.1.24" evidence="7"/>
<dbReference type="PANTHER" id="PTHR43503">
    <property type="entry name" value="MCG48959-RELATED"/>
    <property type="match status" value="1"/>
</dbReference>
<dbReference type="Gene3D" id="3.30.1020.10">
    <property type="entry name" value="Antioxidant, Horf6, Chain A, domain2"/>
    <property type="match status" value="1"/>
</dbReference>
<dbReference type="Proteomes" id="UP000708148">
    <property type="component" value="Unassembled WGS sequence"/>
</dbReference>
<dbReference type="PROSITE" id="PS51352">
    <property type="entry name" value="THIOREDOXIN_2"/>
    <property type="match status" value="1"/>
</dbReference>
<evidence type="ECO:0000313" key="10">
    <source>
        <dbReference type="EMBL" id="CAD7703202.1"/>
    </source>
</evidence>
<evidence type="ECO:0000313" key="11">
    <source>
        <dbReference type="Proteomes" id="UP000708148"/>
    </source>
</evidence>
<evidence type="ECO:0000256" key="7">
    <source>
        <dbReference type="PIRNR" id="PIRNR000239"/>
    </source>
</evidence>
<dbReference type="GO" id="GO:0045454">
    <property type="term" value="P:cell redox homeostasis"/>
    <property type="evidence" value="ECO:0007669"/>
    <property type="project" value="TreeGrafter"/>
</dbReference>
<keyword evidence="3 7" id="KW-0560">Oxidoreductase</keyword>
<dbReference type="CDD" id="cd03016">
    <property type="entry name" value="PRX_1cys"/>
    <property type="match status" value="1"/>
</dbReference>
<dbReference type="InterPro" id="IPR019479">
    <property type="entry name" value="Peroxiredoxin_C"/>
</dbReference>
<feature type="active site" description="Cysteine sulfenic acid (-SOH) intermediate; for peroxidase activity" evidence="8">
    <location>
        <position position="50"/>
    </location>
</feature>
<dbReference type="GO" id="GO:0005739">
    <property type="term" value="C:mitochondrion"/>
    <property type="evidence" value="ECO:0007669"/>
    <property type="project" value="TreeGrafter"/>
</dbReference>
<dbReference type="FunFam" id="3.40.30.10:FF:000011">
    <property type="entry name" value="Peroxiredoxin PRX1"/>
    <property type="match status" value="1"/>
</dbReference>
<evidence type="ECO:0000256" key="1">
    <source>
        <dbReference type="ARBA" id="ARBA00022559"/>
    </source>
</evidence>
<keyword evidence="4 7" id="KW-0676">Redox-active center</keyword>
<reference evidence="10" key="1">
    <citation type="submission" date="2020-12" db="EMBL/GenBank/DDBJ databases">
        <authorList>
            <person name="Iha C."/>
        </authorList>
    </citation>
    <scope>NUCLEOTIDE SEQUENCE</scope>
</reference>
<evidence type="ECO:0000256" key="6">
    <source>
        <dbReference type="ARBA" id="ARBA00049091"/>
    </source>
</evidence>
<sequence length="261" mass="28143">MAAGKIGTNLGDTVPDFKADSTQGRIEWHKFIEGSWAVLFSHPADYTPVCTTELGTVAAIIPEFEKRGVKVAALSCNDVKSHEGWVKDIEATSYSKGSPIAYPIIADPNRDIANQYKMVDPEEKNAAGLPMTCRAVFIIGPDKKLKLSLLYPATTGRNFPEILRAIDSLQLTVNHKVATPANWESGDKCMVLPTLTDDQATQNFGSFDVVDVPSEKRYMRLTADPTGATKGFMGQKCLMTLAGVASGALLGFVGGRVSNKS</sequence>
<evidence type="ECO:0000256" key="8">
    <source>
        <dbReference type="PIRSR" id="PIRSR000239-1"/>
    </source>
</evidence>
<dbReference type="OrthoDB" id="2996783at2759"/>
<comment type="catalytic activity">
    <reaction evidence="6 7">
        <text>a hydroperoxide + [thioredoxin]-dithiol = an alcohol + [thioredoxin]-disulfide + H2O</text>
        <dbReference type="Rhea" id="RHEA:62620"/>
        <dbReference type="Rhea" id="RHEA-COMP:10698"/>
        <dbReference type="Rhea" id="RHEA-COMP:10700"/>
        <dbReference type="ChEBI" id="CHEBI:15377"/>
        <dbReference type="ChEBI" id="CHEBI:29950"/>
        <dbReference type="ChEBI" id="CHEBI:30879"/>
        <dbReference type="ChEBI" id="CHEBI:35924"/>
        <dbReference type="ChEBI" id="CHEBI:50058"/>
        <dbReference type="EC" id="1.11.1.24"/>
    </reaction>
</comment>
<dbReference type="InterPro" id="IPR000866">
    <property type="entry name" value="AhpC/TSA"/>
</dbReference>
<keyword evidence="2 7" id="KW-0049">Antioxidant</keyword>
<dbReference type="FunFam" id="3.30.1020.10:FF:000001">
    <property type="entry name" value="1-Cys peroxiredoxin"/>
    <property type="match status" value="1"/>
</dbReference>
<dbReference type="AlphaFoldDB" id="A0A8S1JAS1"/>
<dbReference type="EMBL" id="CAJHUC010002113">
    <property type="protein sequence ID" value="CAD7703202.1"/>
    <property type="molecule type" value="Genomic_DNA"/>
</dbReference>
<evidence type="ECO:0000256" key="5">
    <source>
        <dbReference type="ARBA" id="ARBA00025719"/>
    </source>
</evidence>
<dbReference type="PANTHER" id="PTHR43503:SF12">
    <property type="entry name" value="PEROXIREDOXIN"/>
    <property type="match status" value="1"/>
</dbReference>
<dbReference type="Pfam" id="PF00578">
    <property type="entry name" value="AhpC-TSA"/>
    <property type="match status" value="1"/>
</dbReference>
<evidence type="ECO:0000256" key="2">
    <source>
        <dbReference type="ARBA" id="ARBA00022862"/>
    </source>
</evidence>
<accession>A0A8S1JAS1</accession>
<comment type="similarity">
    <text evidence="5">Belongs to the peroxiredoxin family. Prx6 subfamily.</text>
</comment>
<comment type="function">
    <text evidence="7">Thiol-specific peroxidase that catalyzes the reduction of hydrogen peroxide and organic hydroperoxides to water and alcohols, respectively.</text>
</comment>
<evidence type="ECO:0000256" key="4">
    <source>
        <dbReference type="ARBA" id="ARBA00023284"/>
    </source>
</evidence>
<dbReference type="InterPro" id="IPR045020">
    <property type="entry name" value="PRX_1cys"/>
</dbReference>
<evidence type="ECO:0000256" key="3">
    <source>
        <dbReference type="ARBA" id="ARBA00023002"/>
    </source>
</evidence>
<evidence type="ECO:0000259" key="9">
    <source>
        <dbReference type="PROSITE" id="PS51352"/>
    </source>
</evidence>